<evidence type="ECO:0000313" key="5">
    <source>
        <dbReference type="Proteomes" id="UP000775872"/>
    </source>
</evidence>
<dbReference type="PROSITE" id="PS50297">
    <property type="entry name" value="ANK_REP_REGION"/>
    <property type="match status" value="2"/>
</dbReference>
<evidence type="ECO:0000256" key="1">
    <source>
        <dbReference type="ARBA" id="ARBA00022737"/>
    </source>
</evidence>
<organism evidence="4 5">
    <name type="scientific">Clonostachys solani</name>
    <dbReference type="NCBI Taxonomy" id="160281"/>
    <lineage>
        <taxon>Eukaryota</taxon>
        <taxon>Fungi</taxon>
        <taxon>Dikarya</taxon>
        <taxon>Ascomycota</taxon>
        <taxon>Pezizomycotina</taxon>
        <taxon>Sordariomycetes</taxon>
        <taxon>Hypocreomycetidae</taxon>
        <taxon>Hypocreales</taxon>
        <taxon>Bionectriaceae</taxon>
        <taxon>Clonostachys</taxon>
    </lineage>
</organism>
<accession>A0A9P0EH22</accession>
<dbReference type="SMART" id="SM00248">
    <property type="entry name" value="ANK"/>
    <property type="match status" value="16"/>
</dbReference>
<evidence type="ECO:0000313" key="4">
    <source>
        <dbReference type="EMBL" id="CAH0051696.1"/>
    </source>
</evidence>
<feature type="repeat" description="ANK" evidence="3">
    <location>
        <begin position="760"/>
        <end position="781"/>
    </location>
</feature>
<dbReference type="Gene3D" id="1.25.40.20">
    <property type="entry name" value="Ankyrin repeat-containing domain"/>
    <property type="match status" value="5"/>
</dbReference>
<dbReference type="PANTHER" id="PTHR24198:SF165">
    <property type="entry name" value="ANKYRIN REPEAT-CONTAINING PROTEIN-RELATED"/>
    <property type="match status" value="1"/>
</dbReference>
<reference evidence="4 5" key="2">
    <citation type="submission" date="2021-10" db="EMBL/GenBank/DDBJ databases">
        <authorList>
            <person name="Piombo E."/>
        </authorList>
    </citation>
    <scope>NUCLEOTIDE SEQUENCE [LARGE SCALE GENOMIC DNA]</scope>
</reference>
<dbReference type="SUPFAM" id="SSF48403">
    <property type="entry name" value="Ankyrin repeat"/>
    <property type="match status" value="3"/>
</dbReference>
<feature type="repeat" description="ANK" evidence="3">
    <location>
        <begin position="725"/>
        <end position="757"/>
    </location>
</feature>
<protein>
    <submittedName>
        <fullName evidence="4">Uncharacterized protein</fullName>
    </submittedName>
</protein>
<dbReference type="Pfam" id="PF00023">
    <property type="entry name" value="Ank"/>
    <property type="match status" value="1"/>
</dbReference>
<proteinExistence type="predicted"/>
<comment type="caution">
    <text evidence="4">The sequence shown here is derived from an EMBL/GenBank/DDBJ whole genome shotgun (WGS) entry which is preliminary data.</text>
</comment>
<sequence>MSWQGLPVELRSDVLSELVHGDLFREPPSESCLSLRLVCRDFNTLFCSILYLKSNGLRKVPAKARNCATVAWLLSLKTRLDPPNHDRTSTYFQQWAAFMDAYSSSQPGGSGNYDQWLEAACRAAAYNGDPQATFSWLVRSRDSLVRSVDLAIPRNLVVEQAFAKPGDVSYLERAPGALQIACENGNLEVVTSLLSSGIASADHHSVFGYPVDNAVRNDHVEIVRCLDQHGADRDCWTVPTASLLVLAASHGSSATLKYLLGVSDVKNLVSVQYFLFLACQRGHEGIVKVLFQFADEKNKVHKRSKSWVNRVMHRRATANVLIDPDTPVSDTLIRGLRFDMQVEGPRTPICVAVKNKHIKIVKFLIARPEFEPGDQDNDNCPLFVAAQTDQTDLVELLLDRYQQDNKVTSTKLMILFNEACRSGSISVAKLLLKRPGVDPNNITQSLDTIPLVTAVGQTAGDSSVNHFSIVKLLLQHPLIDPRLPKTGLTPLEVAIDKNNAAMVKLLLEHPKTDPNRYGDEHYSPLCKAIRNGSLDIVRLLLKRPDTDTNLRDRDRYWGTPLVTAVGRADTLIVQELLERSDIDPNMPSFGDGPSGNALLYAAGSGNHEIIKLLLRRVDIDVNVATDNDTTPLVHAIKNNKIGIVKLLLSHQNIDPNYAPEVEMYIGHHYREDNAATYEFETLHNEPTRSGVKQIPLFVAGAQSNWGVFGLLLRHPLIDIHATDSTGRTPLWWAASGGPEISTRLLLDRGAGIHINKQDIQGWAPLHVAANRQRGEVIEYLLGHPDVDPNLANQDGCTALHIAVSGSDVQAAAQLLAHPKTDRNLKTNDGQTALSIARGLGYHRLTQLLGAN</sequence>
<dbReference type="PROSITE" id="PS50088">
    <property type="entry name" value="ANK_REPEAT"/>
    <property type="match status" value="4"/>
</dbReference>
<dbReference type="OrthoDB" id="426293at2759"/>
<dbReference type="AlphaFoldDB" id="A0A9P0EH22"/>
<name>A0A9P0EH22_9HYPO</name>
<dbReference type="Proteomes" id="UP000775872">
    <property type="component" value="Unassembled WGS sequence"/>
</dbReference>
<keyword evidence="2 3" id="KW-0040">ANK repeat</keyword>
<dbReference type="Pfam" id="PF12796">
    <property type="entry name" value="Ank_2"/>
    <property type="match status" value="4"/>
</dbReference>
<feature type="repeat" description="ANK" evidence="3">
    <location>
        <begin position="794"/>
        <end position="827"/>
    </location>
</feature>
<dbReference type="InterPro" id="IPR002110">
    <property type="entry name" value="Ankyrin_rpt"/>
</dbReference>
<dbReference type="InterPro" id="IPR036770">
    <property type="entry name" value="Ankyrin_rpt-contain_sf"/>
</dbReference>
<gene>
    <name evidence="4" type="ORF">CSOL1703_00014346</name>
</gene>
<evidence type="ECO:0000256" key="2">
    <source>
        <dbReference type="ARBA" id="ARBA00023043"/>
    </source>
</evidence>
<keyword evidence="5" id="KW-1185">Reference proteome</keyword>
<evidence type="ECO:0000256" key="3">
    <source>
        <dbReference type="PROSITE-ProRule" id="PRU00023"/>
    </source>
</evidence>
<keyword evidence="1" id="KW-0677">Repeat</keyword>
<reference evidence="5" key="1">
    <citation type="submission" date="2019-06" db="EMBL/GenBank/DDBJ databases">
        <authorList>
            <person name="Broberg M."/>
        </authorList>
    </citation>
    <scope>NUCLEOTIDE SEQUENCE [LARGE SCALE GENOMIC DNA]</scope>
</reference>
<dbReference type="EMBL" id="CABFOC020000042">
    <property type="protein sequence ID" value="CAH0051696.1"/>
    <property type="molecule type" value="Genomic_DNA"/>
</dbReference>
<dbReference type="PANTHER" id="PTHR24198">
    <property type="entry name" value="ANKYRIN REPEAT AND PROTEIN KINASE DOMAIN-CONTAINING PROTEIN"/>
    <property type="match status" value="1"/>
</dbReference>
<feature type="repeat" description="ANK" evidence="3">
    <location>
        <begin position="486"/>
        <end position="509"/>
    </location>
</feature>